<gene>
    <name evidence="1" type="ORF">CLLU_11380</name>
</gene>
<comment type="caution">
    <text evidence="1">The sequence shown here is derived from an EMBL/GenBank/DDBJ whole genome shotgun (WGS) entry which is preliminary data.</text>
</comment>
<name>A0A2T0BPX6_9CLOT</name>
<accession>A0A2T0BPX6</accession>
<dbReference type="EMBL" id="PVXP01000010">
    <property type="protein sequence ID" value="PRR85934.1"/>
    <property type="molecule type" value="Genomic_DNA"/>
</dbReference>
<dbReference type="OrthoDB" id="1873654at2"/>
<reference evidence="1 2" key="1">
    <citation type="submission" date="2018-03" db="EMBL/GenBank/DDBJ databases">
        <title>Genome sequence of Clostridium luticellarii DSM 29923.</title>
        <authorList>
            <person name="Poehlein A."/>
            <person name="Daniel R."/>
        </authorList>
    </citation>
    <scope>NUCLEOTIDE SEQUENCE [LARGE SCALE GENOMIC DNA]</scope>
    <source>
        <strain evidence="1 2">DSM 29923</strain>
    </source>
</reference>
<protein>
    <submittedName>
        <fullName evidence="1">Uncharacterized protein</fullName>
    </submittedName>
</protein>
<evidence type="ECO:0000313" key="1">
    <source>
        <dbReference type="EMBL" id="PRR85934.1"/>
    </source>
</evidence>
<sequence>MDEKIEILLKFDKEKLAGLVVDLLNRLDETEKIQFISKNIDAKLAIESANKKGELEFLEEVKDFYKSCLEGKYYIEVYYDDYLDNYDDVNFEDSEWVQKFTEYFNTVLLYSRSKNYDVAFEVFELLLNCIYKASFDEEILGTENPEYYIDINWEDVFDEYYTCIINCIKDKKESIDKCFEEWLNFGEKCEKAMLSHINDISILEEIIREKIELYDEWSKQQLIFELLKNFYERYEKGYNRIELAKSFFKYNVNFYYDIVKAYFELERWKESIELTEEALNKIKIQSIRVELQNMLITSLEKLNDFQGAFCAAKNLFYEDTTYKNYKKAHYFAEKINNLESFMGDSKKRLRVMKSYGSTWIFIKILSYEGKVDELLKVVEKSSGYDKYYYLKYTCRSLLYRLFYDKKLSYENLNDFILKTDEYDAEGIEDMLVLNGDINKKDFYIDEATKILKEMVSFHIDAAKRSRYAKAAYYCSIIKEIFSFLDKEDEFKDYYDGIIRENNRRPALKDEMRKKIEE</sequence>
<proteinExistence type="predicted"/>
<dbReference type="AlphaFoldDB" id="A0A2T0BPX6"/>
<dbReference type="RefSeq" id="WP_106008602.1">
    <property type="nucleotide sequence ID" value="NZ_PVXP01000010.1"/>
</dbReference>
<keyword evidence="2" id="KW-1185">Reference proteome</keyword>
<dbReference type="Proteomes" id="UP000237798">
    <property type="component" value="Unassembled WGS sequence"/>
</dbReference>
<organism evidence="1 2">
    <name type="scientific">Clostridium luticellarii</name>
    <dbReference type="NCBI Taxonomy" id="1691940"/>
    <lineage>
        <taxon>Bacteria</taxon>
        <taxon>Bacillati</taxon>
        <taxon>Bacillota</taxon>
        <taxon>Clostridia</taxon>
        <taxon>Eubacteriales</taxon>
        <taxon>Clostridiaceae</taxon>
        <taxon>Clostridium</taxon>
    </lineage>
</organism>
<evidence type="ECO:0000313" key="2">
    <source>
        <dbReference type="Proteomes" id="UP000237798"/>
    </source>
</evidence>